<evidence type="ECO:0000256" key="2">
    <source>
        <dbReference type="ARBA" id="ARBA00022692"/>
    </source>
</evidence>
<feature type="transmembrane region" description="Helical" evidence="7">
    <location>
        <begin position="175"/>
        <end position="195"/>
    </location>
</feature>
<evidence type="ECO:0000256" key="6">
    <source>
        <dbReference type="SAM" id="MobiDB-lite"/>
    </source>
</evidence>
<keyword evidence="3 7" id="KW-1133">Transmembrane helix</keyword>
<keyword evidence="2 5" id="KW-0812">Transmembrane</keyword>
<evidence type="ECO:0000256" key="7">
    <source>
        <dbReference type="SAM" id="Phobius"/>
    </source>
</evidence>
<dbReference type="Proteomes" id="UP000244005">
    <property type="component" value="Unassembled WGS sequence"/>
</dbReference>
<name>A0A2R6XSA2_MARPO</name>
<comment type="subcellular location">
    <subcellularLocation>
        <location evidence="1">Membrane</location>
        <topology evidence="1">Multi-pass membrane protein</topology>
    </subcellularLocation>
</comment>
<evidence type="ECO:0000313" key="8">
    <source>
        <dbReference type="EMBL" id="PTQ48994.1"/>
    </source>
</evidence>
<dbReference type="Pfam" id="PF00230">
    <property type="entry name" value="MIP"/>
    <property type="match status" value="1"/>
</dbReference>
<comment type="similarity">
    <text evidence="5">Belongs to the MIP/aquaporin (TC 1.A.8) family.</text>
</comment>
<protein>
    <recommendedName>
        <fullName evidence="10">Aquaporin</fullName>
    </recommendedName>
</protein>
<dbReference type="OrthoDB" id="3222at2759"/>
<organism evidence="8 9">
    <name type="scientific">Marchantia polymorpha</name>
    <name type="common">Common liverwort</name>
    <name type="synonym">Marchantia aquatica</name>
    <dbReference type="NCBI Taxonomy" id="3197"/>
    <lineage>
        <taxon>Eukaryota</taxon>
        <taxon>Viridiplantae</taxon>
        <taxon>Streptophyta</taxon>
        <taxon>Embryophyta</taxon>
        <taxon>Marchantiophyta</taxon>
        <taxon>Marchantiopsida</taxon>
        <taxon>Marchantiidae</taxon>
        <taxon>Marchantiales</taxon>
        <taxon>Marchantiaceae</taxon>
        <taxon>Marchantia</taxon>
    </lineage>
</organism>
<dbReference type="EMBL" id="KZ772676">
    <property type="protein sequence ID" value="PTQ48994.1"/>
    <property type="molecule type" value="Genomic_DNA"/>
</dbReference>
<evidence type="ECO:0008006" key="10">
    <source>
        <dbReference type="Google" id="ProtNLM"/>
    </source>
</evidence>
<dbReference type="PANTHER" id="PTHR47002">
    <property type="entry name" value="AQUAPORIN-LIKE"/>
    <property type="match status" value="1"/>
</dbReference>
<dbReference type="GO" id="GO:0016020">
    <property type="term" value="C:membrane"/>
    <property type="evidence" value="ECO:0007669"/>
    <property type="project" value="UniProtKB-SubCell"/>
</dbReference>
<reference evidence="9" key="1">
    <citation type="journal article" date="2017" name="Cell">
        <title>Insights into land plant evolution garnered from the Marchantia polymorpha genome.</title>
        <authorList>
            <person name="Bowman J.L."/>
            <person name="Kohchi T."/>
            <person name="Yamato K.T."/>
            <person name="Jenkins J."/>
            <person name="Shu S."/>
            <person name="Ishizaki K."/>
            <person name="Yamaoka S."/>
            <person name="Nishihama R."/>
            <person name="Nakamura Y."/>
            <person name="Berger F."/>
            <person name="Adam C."/>
            <person name="Aki S.S."/>
            <person name="Althoff F."/>
            <person name="Araki T."/>
            <person name="Arteaga-Vazquez M.A."/>
            <person name="Balasubrmanian S."/>
            <person name="Barry K."/>
            <person name="Bauer D."/>
            <person name="Boehm C.R."/>
            <person name="Briginshaw L."/>
            <person name="Caballero-Perez J."/>
            <person name="Catarino B."/>
            <person name="Chen F."/>
            <person name="Chiyoda S."/>
            <person name="Chovatia M."/>
            <person name="Davies K.M."/>
            <person name="Delmans M."/>
            <person name="Demura T."/>
            <person name="Dierschke T."/>
            <person name="Dolan L."/>
            <person name="Dorantes-Acosta A.E."/>
            <person name="Eklund D.M."/>
            <person name="Florent S.N."/>
            <person name="Flores-Sandoval E."/>
            <person name="Fujiyama A."/>
            <person name="Fukuzawa H."/>
            <person name="Galik B."/>
            <person name="Grimanelli D."/>
            <person name="Grimwood J."/>
            <person name="Grossniklaus U."/>
            <person name="Hamada T."/>
            <person name="Haseloff J."/>
            <person name="Hetherington A.J."/>
            <person name="Higo A."/>
            <person name="Hirakawa Y."/>
            <person name="Hundley H.N."/>
            <person name="Ikeda Y."/>
            <person name="Inoue K."/>
            <person name="Inoue S.I."/>
            <person name="Ishida S."/>
            <person name="Jia Q."/>
            <person name="Kakita M."/>
            <person name="Kanazawa T."/>
            <person name="Kawai Y."/>
            <person name="Kawashima T."/>
            <person name="Kennedy M."/>
            <person name="Kinose K."/>
            <person name="Kinoshita T."/>
            <person name="Kohara Y."/>
            <person name="Koide E."/>
            <person name="Komatsu K."/>
            <person name="Kopischke S."/>
            <person name="Kubo M."/>
            <person name="Kyozuka J."/>
            <person name="Lagercrantz U."/>
            <person name="Lin S.S."/>
            <person name="Lindquist E."/>
            <person name="Lipzen A.M."/>
            <person name="Lu C.W."/>
            <person name="De Luna E."/>
            <person name="Martienssen R.A."/>
            <person name="Minamino N."/>
            <person name="Mizutani M."/>
            <person name="Mizutani M."/>
            <person name="Mochizuki N."/>
            <person name="Monte I."/>
            <person name="Mosher R."/>
            <person name="Nagasaki H."/>
            <person name="Nakagami H."/>
            <person name="Naramoto S."/>
            <person name="Nishitani K."/>
            <person name="Ohtani M."/>
            <person name="Okamoto T."/>
            <person name="Okumura M."/>
            <person name="Phillips J."/>
            <person name="Pollak B."/>
            <person name="Reinders A."/>
            <person name="Rovekamp M."/>
            <person name="Sano R."/>
            <person name="Sawa S."/>
            <person name="Schmid M.W."/>
            <person name="Shirakawa M."/>
            <person name="Solano R."/>
            <person name="Spunde A."/>
            <person name="Suetsugu N."/>
            <person name="Sugano S."/>
            <person name="Sugiyama A."/>
            <person name="Sun R."/>
            <person name="Suzuki Y."/>
            <person name="Takenaka M."/>
            <person name="Takezawa D."/>
            <person name="Tomogane H."/>
            <person name="Tsuzuki M."/>
            <person name="Ueda T."/>
            <person name="Umeda M."/>
            <person name="Ward J.M."/>
            <person name="Watanabe Y."/>
            <person name="Yazaki K."/>
            <person name="Yokoyama R."/>
            <person name="Yoshitake Y."/>
            <person name="Yotsui I."/>
            <person name="Zachgo S."/>
            <person name="Schmutz J."/>
        </authorList>
    </citation>
    <scope>NUCLEOTIDE SEQUENCE [LARGE SCALE GENOMIC DNA]</scope>
    <source>
        <strain evidence="9">Tak-1</strain>
    </source>
</reference>
<evidence type="ECO:0000256" key="1">
    <source>
        <dbReference type="ARBA" id="ARBA00004141"/>
    </source>
</evidence>
<feature type="transmembrane region" description="Helical" evidence="7">
    <location>
        <begin position="207"/>
        <end position="227"/>
    </location>
</feature>
<dbReference type="Gramene" id="Mp3g14380.1">
    <property type="protein sequence ID" value="Mp3g14380.1.cds"/>
    <property type="gene ID" value="Mp3g14380"/>
</dbReference>
<proteinExistence type="inferred from homology"/>
<dbReference type="PRINTS" id="PR00783">
    <property type="entry name" value="MINTRINSICP"/>
</dbReference>
<feature type="transmembrane region" description="Helical" evidence="7">
    <location>
        <begin position="256"/>
        <end position="274"/>
    </location>
</feature>
<evidence type="ECO:0000256" key="3">
    <source>
        <dbReference type="ARBA" id="ARBA00022989"/>
    </source>
</evidence>
<keyword evidence="4 7" id="KW-0472">Membrane</keyword>
<evidence type="ECO:0000313" key="9">
    <source>
        <dbReference type="Proteomes" id="UP000244005"/>
    </source>
</evidence>
<feature type="transmembrane region" description="Helical" evidence="7">
    <location>
        <begin position="47"/>
        <end position="69"/>
    </location>
</feature>
<sequence length="326" mass="35279">MSTSLAVTLPKVTMKLQDSPTQQTWRFVDIKISWKHFLGLHDLKSSAVWRASLIEMVFMGFFVFGSIIISMGSHMHFSSPTVGSAFFHFLMLGIFVRASNPPSDAQINPTVTLCAVLSGLYTPAKGLLYILAQSFGSIVGALCAKTLLPVEEVHRKHLAGCVFRNSTAGLNSHQAFISEFIFSLILVYMNIMVPVDPKQFQLMGLQFAPFYIGMIAALCIYVSGSIAPGYGGAFMNPARCIGPAAAFGGAELLDNLWIFLFAPVLAAVVAAALYRGIPPDHRRSASESNVDDQYRGKGKSFGYGDEEAGLALSADSGSKQVQHHEA</sequence>
<evidence type="ECO:0000256" key="4">
    <source>
        <dbReference type="ARBA" id="ARBA00023136"/>
    </source>
</evidence>
<dbReference type="InterPro" id="IPR000425">
    <property type="entry name" value="MIP"/>
</dbReference>
<accession>A0A2R6XSA2</accession>
<dbReference type="Gene3D" id="1.20.1080.10">
    <property type="entry name" value="Glycerol uptake facilitator protein"/>
    <property type="match status" value="1"/>
</dbReference>
<dbReference type="InterPro" id="IPR023271">
    <property type="entry name" value="Aquaporin-like"/>
</dbReference>
<gene>
    <name evidence="8" type="ORF">MARPO_0004s0233</name>
</gene>
<dbReference type="PANTHER" id="PTHR47002:SF2">
    <property type="entry name" value="AQUAPORIN AQPAE.A-LIKE"/>
    <property type="match status" value="1"/>
</dbReference>
<dbReference type="GO" id="GO:0015267">
    <property type="term" value="F:channel activity"/>
    <property type="evidence" value="ECO:0007669"/>
    <property type="project" value="InterPro"/>
</dbReference>
<feature type="transmembrane region" description="Helical" evidence="7">
    <location>
        <begin position="81"/>
        <end position="99"/>
    </location>
</feature>
<keyword evidence="5" id="KW-0813">Transport</keyword>
<keyword evidence="9" id="KW-1185">Reference proteome</keyword>
<feature type="transmembrane region" description="Helical" evidence="7">
    <location>
        <begin position="128"/>
        <end position="148"/>
    </location>
</feature>
<dbReference type="SUPFAM" id="SSF81338">
    <property type="entry name" value="Aquaporin-like"/>
    <property type="match status" value="1"/>
</dbReference>
<dbReference type="AlphaFoldDB" id="A0A2R6XSA2"/>
<evidence type="ECO:0000256" key="5">
    <source>
        <dbReference type="RuleBase" id="RU000477"/>
    </source>
</evidence>
<feature type="region of interest" description="Disordered" evidence="6">
    <location>
        <begin position="281"/>
        <end position="302"/>
    </location>
</feature>